<organism evidence="2 3">
    <name type="scientific">Rhabdobacter roseus</name>
    <dbReference type="NCBI Taxonomy" id="1655419"/>
    <lineage>
        <taxon>Bacteria</taxon>
        <taxon>Pseudomonadati</taxon>
        <taxon>Bacteroidota</taxon>
        <taxon>Cytophagia</taxon>
        <taxon>Cytophagales</taxon>
        <taxon>Cytophagaceae</taxon>
        <taxon>Rhabdobacter</taxon>
    </lineage>
</organism>
<evidence type="ECO:0000313" key="2">
    <source>
        <dbReference type="EMBL" id="MBB5284864.1"/>
    </source>
</evidence>
<keyword evidence="3" id="KW-1185">Reference proteome</keyword>
<evidence type="ECO:0000256" key="1">
    <source>
        <dbReference type="SAM" id="SignalP"/>
    </source>
</evidence>
<name>A0A840TNC8_9BACT</name>
<dbReference type="RefSeq" id="WP_184174817.1">
    <property type="nucleotide sequence ID" value="NZ_JACHGF010000004.1"/>
</dbReference>
<sequence>MKRAVLLLLLWASGLAAFAQHKAFDMGLSAGIYFTQVNKPILQSAYAAGEFEYHHTPKWAFAANILLAEYFFQKYELDYFTSQEVPMRRRGSEVQSNFMVKYQLFTYRRVHFQVGAGLGLITSGNELRIDTSGGGMYLIYKSNTDFGFPVQAELYRPITKKIFLGLKGGLFIQPDYPIMAHNLGLQVRYRL</sequence>
<feature type="chain" id="PRO_5032540377" description="Outer membrane protein beta-barrel domain-containing protein" evidence="1">
    <location>
        <begin position="20"/>
        <end position="191"/>
    </location>
</feature>
<reference evidence="2 3" key="1">
    <citation type="submission" date="2020-08" db="EMBL/GenBank/DDBJ databases">
        <title>Genomic Encyclopedia of Type Strains, Phase IV (KMG-IV): sequencing the most valuable type-strain genomes for metagenomic binning, comparative biology and taxonomic classification.</title>
        <authorList>
            <person name="Goeker M."/>
        </authorList>
    </citation>
    <scope>NUCLEOTIDE SEQUENCE [LARGE SCALE GENOMIC DNA]</scope>
    <source>
        <strain evidence="2 3">DSM 105074</strain>
    </source>
</reference>
<evidence type="ECO:0008006" key="4">
    <source>
        <dbReference type="Google" id="ProtNLM"/>
    </source>
</evidence>
<feature type="signal peptide" evidence="1">
    <location>
        <begin position="1"/>
        <end position="19"/>
    </location>
</feature>
<dbReference type="AlphaFoldDB" id="A0A840TNC8"/>
<proteinExistence type="predicted"/>
<accession>A0A840TNC8</accession>
<protein>
    <recommendedName>
        <fullName evidence="4">Outer membrane protein beta-barrel domain-containing protein</fullName>
    </recommendedName>
</protein>
<keyword evidence="1" id="KW-0732">Signal</keyword>
<dbReference type="Proteomes" id="UP000557307">
    <property type="component" value="Unassembled WGS sequence"/>
</dbReference>
<gene>
    <name evidence="2" type="ORF">HNQ92_003012</name>
</gene>
<evidence type="ECO:0000313" key="3">
    <source>
        <dbReference type="Proteomes" id="UP000557307"/>
    </source>
</evidence>
<dbReference type="EMBL" id="JACHGF010000004">
    <property type="protein sequence ID" value="MBB5284864.1"/>
    <property type="molecule type" value="Genomic_DNA"/>
</dbReference>
<comment type="caution">
    <text evidence="2">The sequence shown here is derived from an EMBL/GenBank/DDBJ whole genome shotgun (WGS) entry which is preliminary data.</text>
</comment>